<sequence length="913" mass="101184">MAMLDVNVTWAAILERLSKGHVEEARGLARELKGQRGASRQAAGEIALRLSACCAAQELTPLITALREIEATWSETVCLLSTSASGPEKWAACAQLAKRASLKEVLEPGKALGLLWNERLDCPSPAELAGEPTEDVEELKSSTDPRERATMLLRSALTQLAQEPPQQKDALKDSKEALATFRDLQLPECEATALLAVSRSCIDFAEQEAFQAALQALKIFRDQGHLKGEIAAMHRLARVDQARKSFDEASYKACEALKLARQMGDRARELALCETVLEVNIAQDRPERALEAAKDAEVLAKIFESQVLLARAKCWIARAFGAYEERKMTGIKAAEEALQIYGTLNQKHGEVEALEALAAATKEDFSDVSSKSQILAEKFAESGDTKEEVQCLLVAASCREGKDSQKAMQLLQRASTAAKGLRALQGLVLLRMARLYLDREEPSEAMRAATQAGSIFRNEPYPTKKIRSGEIKCVEIQMDAHVLLGAMDEAFRVGVEQGRRFKGLRERQAEGMILMKLASLHQMRLEEESALKVLQYVPMIFNTVGDRQLEGLAWERIANSYLDAGDAVKALKAMEQCVGNFRKVNSRLMRARAALLQADVQTALVSIRKGSSLDALDAAKEATHLFQNEEAFLARAVQLLTNAHLLNGQAEEALERARESQDLARKQRQIGGEAFSLLMEAGAHLSLQDFGESQRCIRAAKDLFDSDYDESGKRSANDFAAFVQQAESGKEDPAQFRGFGFRRLNATEVRQKAKSAREAQPRRKQKTSEQSDIILWQCDPKSRDNPDGRCIMTIFEGFEVRTGVARGAQQAQPKAPKEEEEGPGTVSADYSKDYKDSVKEQGTPEREPAVFAVRWVQATDDKKEPAKSRRELRRQEDTRVVFTKSLDAPSGCGRYAKSDRLEAEGERHGYRIF</sequence>
<name>A0A9P1FGJ8_9DINO</name>
<comment type="caution">
    <text evidence="2">The sequence shown here is derived from an EMBL/GenBank/DDBJ whole genome shotgun (WGS) entry which is preliminary data.</text>
</comment>
<feature type="compositionally biased region" description="Basic and acidic residues" evidence="1">
    <location>
        <begin position="830"/>
        <end position="848"/>
    </location>
</feature>
<dbReference type="EMBL" id="CAMXCT030000105">
    <property type="protein sequence ID" value="CAL4761207.1"/>
    <property type="molecule type" value="Genomic_DNA"/>
</dbReference>
<feature type="region of interest" description="Disordered" evidence="1">
    <location>
        <begin position="751"/>
        <end position="773"/>
    </location>
</feature>
<reference evidence="2" key="1">
    <citation type="submission" date="2022-10" db="EMBL/GenBank/DDBJ databases">
        <authorList>
            <person name="Chen Y."/>
            <person name="Dougan E. K."/>
            <person name="Chan C."/>
            <person name="Rhodes N."/>
            <person name="Thang M."/>
        </authorList>
    </citation>
    <scope>NUCLEOTIDE SEQUENCE</scope>
</reference>
<evidence type="ECO:0000313" key="3">
    <source>
        <dbReference type="EMBL" id="CAL1127270.1"/>
    </source>
</evidence>
<reference evidence="3" key="2">
    <citation type="submission" date="2024-04" db="EMBL/GenBank/DDBJ databases">
        <authorList>
            <person name="Chen Y."/>
            <person name="Shah S."/>
            <person name="Dougan E. K."/>
            <person name="Thang M."/>
            <person name="Chan C."/>
        </authorList>
    </citation>
    <scope>NUCLEOTIDE SEQUENCE [LARGE SCALE GENOMIC DNA]</scope>
</reference>
<dbReference type="OrthoDB" id="10570199at2759"/>
<dbReference type="EMBL" id="CAMXCT020000105">
    <property type="protein sequence ID" value="CAL1127270.1"/>
    <property type="molecule type" value="Genomic_DNA"/>
</dbReference>
<dbReference type="Gene3D" id="1.25.40.10">
    <property type="entry name" value="Tetratricopeptide repeat domain"/>
    <property type="match status" value="2"/>
</dbReference>
<evidence type="ECO:0000256" key="1">
    <source>
        <dbReference type="SAM" id="MobiDB-lite"/>
    </source>
</evidence>
<dbReference type="PANTHER" id="PTHR10098">
    <property type="entry name" value="RAPSYN-RELATED"/>
    <property type="match status" value="1"/>
</dbReference>
<dbReference type="Proteomes" id="UP001152797">
    <property type="component" value="Unassembled WGS sequence"/>
</dbReference>
<feature type="region of interest" description="Disordered" evidence="1">
    <location>
        <begin position="126"/>
        <end position="145"/>
    </location>
</feature>
<feature type="region of interest" description="Disordered" evidence="1">
    <location>
        <begin position="856"/>
        <end position="875"/>
    </location>
</feature>
<dbReference type="InterPro" id="IPR011990">
    <property type="entry name" value="TPR-like_helical_dom_sf"/>
</dbReference>
<feature type="compositionally biased region" description="Basic and acidic residues" evidence="1">
    <location>
        <begin position="859"/>
        <end position="875"/>
    </location>
</feature>
<gene>
    <name evidence="2" type="ORF">C1SCF055_LOCUS2341</name>
</gene>
<dbReference type="EMBL" id="CAMXCT010000105">
    <property type="protein sequence ID" value="CAI3973895.1"/>
    <property type="molecule type" value="Genomic_DNA"/>
</dbReference>
<proteinExistence type="predicted"/>
<feature type="region of interest" description="Disordered" evidence="1">
    <location>
        <begin position="805"/>
        <end position="850"/>
    </location>
</feature>
<organism evidence="2">
    <name type="scientific">Cladocopium goreaui</name>
    <dbReference type="NCBI Taxonomy" id="2562237"/>
    <lineage>
        <taxon>Eukaryota</taxon>
        <taxon>Sar</taxon>
        <taxon>Alveolata</taxon>
        <taxon>Dinophyceae</taxon>
        <taxon>Suessiales</taxon>
        <taxon>Symbiodiniaceae</taxon>
        <taxon>Cladocopium</taxon>
    </lineage>
</organism>
<protein>
    <submittedName>
        <fullName evidence="4">Tetracycline resistance protein, class B</fullName>
    </submittedName>
</protein>
<evidence type="ECO:0000313" key="4">
    <source>
        <dbReference type="EMBL" id="CAL4761207.1"/>
    </source>
</evidence>
<evidence type="ECO:0000313" key="2">
    <source>
        <dbReference type="EMBL" id="CAI3973895.1"/>
    </source>
</evidence>
<accession>A0A9P1FGJ8</accession>
<dbReference type="SUPFAM" id="SSF48452">
    <property type="entry name" value="TPR-like"/>
    <property type="match status" value="2"/>
</dbReference>
<dbReference type="AlphaFoldDB" id="A0A9P1FGJ8"/>
<evidence type="ECO:0000313" key="5">
    <source>
        <dbReference type="Proteomes" id="UP001152797"/>
    </source>
</evidence>
<keyword evidence="5" id="KW-1185">Reference proteome</keyword>
<feature type="compositionally biased region" description="Basic and acidic residues" evidence="1">
    <location>
        <begin position="751"/>
        <end position="769"/>
    </location>
</feature>